<dbReference type="SUPFAM" id="SSF49452">
    <property type="entry name" value="Starch-binding domain-like"/>
    <property type="match status" value="1"/>
</dbReference>
<keyword evidence="2" id="KW-0645">Protease</keyword>
<dbReference type="Pfam" id="PF13620">
    <property type="entry name" value="CarboxypepD_reg"/>
    <property type="match status" value="1"/>
</dbReference>
<dbReference type="EMBL" id="JANCNS010000002">
    <property type="protein sequence ID" value="MCP9199976.1"/>
    <property type="molecule type" value="Genomic_DNA"/>
</dbReference>
<sequence>MKKIFYLLIILMNTGVLFAQDPTGELRGYVYDDTGFPLFGATVVLDGTQKGSTVNEDGLFVIKNIEPGSYNVTASFLGYEAKTEFNVIVKSVGNKEEDIAPGSFLYLVEY</sequence>
<name>A0A9X2I2T9_9FLAO</name>
<organism evidence="2 3">
    <name type="scientific">Christiangramia oceanisediminis</name>
    <dbReference type="NCBI Taxonomy" id="2920386"/>
    <lineage>
        <taxon>Bacteria</taxon>
        <taxon>Pseudomonadati</taxon>
        <taxon>Bacteroidota</taxon>
        <taxon>Flavobacteriia</taxon>
        <taxon>Flavobacteriales</taxon>
        <taxon>Flavobacteriaceae</taxon>
        <taxon>Christiangramia</taxon>
    </lineage>
</organism>
<comment type="caution">
    <text evidence="2">The sequence shown here is derived from an EMBL/GenBank/DDBJ whole genome shotgun (WGS) entry which is preliminary data.</text>
</comment>
<dbReference type="Gene3D" id="2.60.40.1120">
    <property type="entry name" value="Carboxypeptidase-like, regulatory domain"/>
    <property type="match status" value="1"/>
</dbReference>
<keyword evidence="2" id="KW-0121">Carboxypeptidase</keyword>
<accession>A0A9X2I2T9</accession>
<evidence type="ECO:0000313" key="3">
    <source>
        <dbReference type="Proteomes" id="UP001155280"/>
    </source>
</evidence>
<dbReference type="GO" id="GO:0004180">
    <property type="term" value="F:carboxypeptidase activity"/>
    <property type="evidence" value="ECO:0007669"/>
    <property type="project" value="UniProtKB-KW"/>
</dbReference>
<protein>
    <submittedName>
        <fullName evidence="2">Carboxypeptidase-like regulatory domain-containing protein</fullName>
    </submittedName>
</protein>
<keyword evidence="1" id="KW-0732">Signal</keyword>
<keyword evidence="3" id="KW-1185">Reference proteome</keyword>
<dbReference type="AlphaFoldDB" id="A0A9X2I2T9"/>
<dbReference type="Proteomes" id="UP001155280">
    <property type="component" value="Unassembled WGS sequence"/>
</dbReference>
<dbReference type="RefSeq" id="WP_241551787.1">
    <property type="nucleotide sequence ID" value="NZ_JANCNS010000002.1"/>
</dbReference>
<evidence type="ECO:0000313" key="2">
    <source>
        <dbReference type="EMBL" id="MCP9199976.1"/>
    </source>
</evidence>
<gene>
    <name evidence="2" type="ORF">MKO06_08665</name>
</gene>
<feature type="chain" id="PRO_5040879813" evidence="1">
    <location>
        <begin position="20"/>
        <end position="110"/>
    </location>
</feature>
<reference evidence="2" key="1">
    <citation type="submission" date="2022-07" db="EMBL/GenBank/DDBJ databases">
        <title>Gramela sediminis sp. nov., isolated from deep-sea sediment of the Indian Ocean.</title>
        <authorList>
            <person name="Shi H."/>
        </authorList>
    </citation>
    <scope>NUCLEOTIDE SEQUENCE</scope>
    <source>
        <strain evidence="2">GC03-9</strain>
    </source>
</reference>
<feature type="signal peptide" evidence="1">
    <location>
        <begin position="1"/>
        <end position="19"/>
    </location>
</feature>
<dbReference type="GO" id="GO:0030246">
    <property type="term" value="F:carbohydrate binding"/>
    <property type="evidence" value="ECO:0007669"/>
    <property type="project" value="InterPro"/>
</dbReference>
<keyword evidence="2" id="KW-0378">Hydrolase</keyword>
<evidence type="ECO:0000256" key="1">
    <source>
        <dbReference type="SAM" id="SignalP"/>
    </source>
</evidence>
<proteinExistence type="predicted"/>
<dbReference type="InterPro" id="IPR013784">
    <property type="entry name" value="Carb-bd-like_fold"/>
</dbReference>